<evidence type="ECO:0000256" key="2">
    <source>
        <dbReference type="SAM" id="SignalP"/>
    </source>
</evidence>
<gene>
    <name evidence="3" type="ORF">ATI61_11083</name>
</gene>
<organism evidence="3 4">
    <name type="scientific">Archangium gephyra</name>
    <dbReference type="NCBI Taxonomy" id="48"/>
    <lineage>
        <taxon>Bacteria</taxon>
        <taxon>Pseudomonadati</taxon>
        <taxon>Myxococcota</taxon>
        <taxon>Myxococcia</taxon>
        <taxon>Myxococcales</taxon>
        <taxon>Cystobacterineae</taxon>
        <taxon>Archangiaceae</taxon>
        <taxon>Archangium</taxon>
    </lineage>
</organism>
<dbReference type="RefSeq" id="WP_053067045.1">
    <property type="nucleotide sequence ID" value="NZ_CP011509.1"/>
</dbReference>
<dbReference type="Proteomes" id="UP000256345">
    <property type="component" value="Unassembled WGS sequence"/>
</dbReference>
<keyword evidence="2" id="KW-0732">Signal</keyword>
<keyword evidence="1" id="KW-0472">Membrane</keyword>
<dbReference type="EMBL" id="QUMU01000010">
    <property type="protein sequence ID" value="REG27076.1"/>
    <property type="molecule type" value="Genomic_DNA"/>
</dbReference>
<name>A0ABX9JTY4_9BACT</name>
<feature type="chain" id="PRO_5047035258" evidence="2">
    <location>
        <begin position="18"/>
        <end position="249"/>
    </location>
</feature>
<keyword evidence="4" id="KW-1185">Reference proteome</keyword>
<evidence type="ECO:0000313" key="3">
    <source>
        <dbReference type="EMBL" id="REG27076.1"/>
    </source>
</evidence>
<feature type="transmembrane region" description="Helical" evidence="1">
    <location>
        <begin position="147"/>
        <end position="170"/>
    </location>
</feature>
<feature type="signal peptide" evidence="2">
    <location>
        <begin position="1"/>
        <end position="17"/>
    </location>
</feature>
<protein>
    <submittedName>
        <fullName evidence="3">Uncharacterized protein</fullName>
    </submittedName>
</protein>
<feature type="transmembrane region" description="Helical" evidence="1">
    <location>
        <begin position="190"/>
        <end position="211"/>
    </location>
</feature>
<proteinExistence type="predicted"/>
<feature type="transmembrane region" description="Helical" evidence="1">
    <location>
        <begin position="114"/>
        <end position="135"/>
    </location>
</feature>
<comment type="caution">
    <text evidence="3">The sequence shown here is derived from an EMBL/GenBank/DDBJ whole genome shotgun (WGS) entry which is preliminary data.</text>
</comment>
<evidence type="ECO:0000313" key="4">
    <source>
        <dbReference type="Proteomes" id="UP000256345"/>
    </source>
</evidence>
<feature type="transmembrane region" description="Helical" evidence="1">
    <location>
        <begin position="223"/>
        <end position="241"/>
    </location>
</feature>
<keyword evidence="1" id="KW-1133">Transmembrane helix</keyword>
<sequence>MAVMSLLLMVWSSAALAAEVRVSQLPEDAYVVVSTRGVAASGGITWVLLNGALAMKRNEAWTVFSSRKLGAAEEPLPPGREATLTTVGWAVAGGSLSLGLGTFSGSAVRGERGWATGAQTLAGSLLGTLPGLAALRYSPLTSQWGPGMGGALAMASSVGGFTLQLGATALGTWGTGELGLSPTRNPGASLGGAFLGALVGAAIGLGVDALLQKVFPSNEALRWSFAIGLAGSGATVGYQWLGGGPRNGP</sequence>
<keyword evidence="1" id="KW-0812">Transmembrane</keyword>
<evidence type="ECO:0000256" key="1">
    <source>
        <dbReference type="SAM" id="Phobius"/>
    </source>
</evidence>
<reference evidence="3 4" key="1">
    <citation type="submission" date="2018-08" db="EMBL/GenBank/DDBJ databases">
        <title>Genomic Encyclopedia of Archaeal and Bacterial Type Strains, Phase II (KMG-II): from individual species to whole genera.</title>
        <authorList>
            <person name="Goeker M."/>
        </authorList>
    </citation>
    <scope>NUCLEOTIDE SEQUENCE [LARGE SCALE GENOMIC DNA]</scope>
    <source>
        <strain evidence="3 4">DSM 2261</strain>
    </source>
</reference>
<accession>A0ABX9JTY4</accession>